<evidence type="ECO:0000256" key="2">
    <source>
        <dbReference type="SAM" id="Phobius"/>
    </source>
</evidence>
<sequence>MGGLYDDPGGGQYHTMTVPTGSGSPAQQAPSGVDSSVNVGQTGGKTVNSHLDSFFDQSGWTREDVLVVAAMVQLLAWSVLLYLEVSDARN</sequence>
<comment type="caution">
    <text evidence="3">The sequence shown here is derived from an EMBL/GenBank/DDBJ whole genome shotgun (WGS) entry which is preliminary data.</text>
</comment>
<protein>
    <submittedName>
        <fullName evidence="3">Uncharacterized protein</fullName>
    </submittedName>
</protein>
<keyword evidence="2" id="KW-1133">Transmembrane helix</keyword>
<dbReference type="RefSeq" id="WP_247378371.1">
    <property type="nucleotide sequence ID" value="NZ_JALLGV010000005.1"/>
</dbReference>
<keyword evidence="4" id="KW-1185">Reference proteome</keyword>
<reference evidence="3 4" key="1">
    <citation type="journal article" date="2019" name="Int. J. Syst. Evol. Microbiol.">
        <title>The Global Catalogue of Microorganisms (GCM) 10K type strain sequencing project: providing services to taxonomists for standard genome sequencing and annotation.</title>
        <authorList>
            <consortium name="The Broad Institute Genomics Platform"/>
            <consortium name="The Broad Institute Genome Sequencing Center for Infectious Disease"/>
            <person name="Wu L."/>
            <person name="Ma J."/>
        </authorList>
    </citation>
    <scope>NUCLEOTIDE SEQUENCE [LARGE SCALE GENOMIC DNA]</scope>
    <source>
        <strain evidence="3 4">CGMCC 1.12125</strain>
    </source>
</reference>
<dbReference type="Proteomes" id="UP001597119">
    <property type="component" value="Unassembled WGS sequence"/>
</dbReference>
<accession>A0ABD6CGI2</accession>
<feature type="transmembrane region" description="Helical" evidence="2">
    <location>
        <begin position="65"/>
        <end position="83"/>
    </location>
</feature>
<dbReference type="EMBL" id="JBHUDJ010000014">
    <property type="protein sequence ID" value="MFD1588715.1"/>
    <property type="molecule type" value="Genomic_DNA"/>
</dbReference>
<evidence type="ECO:0000313" key="4">
    <source>
        <dbReference type="Proteomes" id="UP001597119"/>
    </source>
</evidence>
<keyword evidence="2" id="KW-0472">Membrane</keyword>
<organism evidence="3 4">
    <name type="scientific">Halorientalis brevis</name>
    <dbReference type="NCBI Taxonomy" id="1126241"/>
    <lineage>
        <taxon>Archaea</taxon>
        <taxon>Methanobacteriati</taxon>
        <taxon>Methanobacteriota</taxon>
        <taxon>Stenosarchaea group</taxon>
        <taxon>Halobacteria</taxon>
        <taxon>Halobacteriales</taxon>
        <taxon>Haloarculaceae</taxon>
        <taxon>Halorientalis</taxon>
    </lineage>
</organism>
<name>A0ABD6CGI2_9EURY</name>
<feature type="compositionally biased region" description="Polar residues" evidence="1">
    <location>
        <begin position="14"/>
        <end position="42"/>
    </location>
</feature>
<evidence type="ECO:0000313" key="3">
    <source>
        <dbReference type="EMBL" id="MFD1588715.1"/>
    </source>
</evidence>
<dbReference type="AlphaFoldDB" id="A0ABD6CGI2"/>
<feature type="region of interest" description="Disordered" evidence="1">
    <location>
        <begin position="1"/>
        <end position="42"/>
    </location>
</feature>
<proteinExistence type="predicted"/>
<keyword evidence="2" id="KW-0812">Transmembrane</keyword>
<feature type="compositionally biased region" description="Gly residues" evidence="1">
    <location>
        <begin position="1"/>
        <end position="12"/>
    </location>
</feature>
<gene>
    <name evidence="3" type="ORF">ACFR9U_17185</name>
</gene>
<evidence type="ECO:0000256" key="1">
    <source>
        <dbReference type="SAM" id="MobiDB-lite"/>
    </source>
</evidence>